<dbReference type="Gene3D" id="1.10.8.60">
    <property type="match status" value="1"/>
</dbReference>
<dbReference type="PATRIC" id="fig|1128398.3.peg.1890"/>
<evidence type="ECO:0000256" key="3">
    <source>
        <dbReference type="ARBA" id="ARBA00022679"/>
    </source>
</evidence>
<keyword evidence="6" id="KW-0239">DNA-directed DNA polymerase</keyword>
<proteinExistence type="inferred from homology"/>
<dbReference type="InterPro" id="IPR008921">
    <property type="entry name" value="DNA_pol3_clamp-load_cplx_C"/>
</dbReference>
<feature type="domain" description="DNA polymerase III delta subunit-like C-terminal" evidence="10">
    <location>
        <begin position="227"/>
        <end position="348"/>
    </location>
</feature>
<dbReference type="Proteomes" id="UP000006094">
    <property type="component" value="Chromosome"/>
</dbReference>
<organism evidence="11 12">
    <name type="scientific">Gottschalkia acidurici (strain ATCC 7906 / DSM 604 / BCRC 14475 / CIP 104303 / KCTC 5404 / NCIMB 10678 / 9a)</name>
    <name type="common">Clostridium acidurici</name>
    <dbReference type="NCBI Taxonomy" id="1128398"/>
    <lineage>
        <taxon>Bacteria</taxon>
        <taxon>Bacillati</taxon>
        <taxon>Bacillota</taxon>
        <taxon>Tissierellia</taxon>
        <taxon>Tissierellales</taxon>
        <taxon>Gottschalkiaceae</taxon>
        <taxon>Gottschalkia</taxon>
    </lineage>
</organism>
<evidence type="ECO:0000259" key="10">
    <source>
        <dbReference type="Pfam" id="PF21694"/>
    </source>
</evidence>
<feature type="domain" description="DNA polymerase III delta N-terminal" evidence="9">
    <location>
        <begin position="19"/>
        <end position="146"/>
    </location>
</feature>
<protein>
    <recommendedName>
        <fullName evidence="2">DNA polymerase III subunit delta</fullName>
        <ecNumber evidence="1">2.7.7.7</ecNumber>
    </recommendedName>
</protein>
<gene>
    <name evidence="11" type="primary">holA</name>
    <name evidence="11" type="ordered locus">Curi_c18390</name>
</gene>
<dbReference type="Gene3D" id="3.40.50.300">
    <property type="entry name" value="P-loop containing nucleotide triphosphate hydrolases"/>
    <property type="match status" value="1"/>
</dbReference>
<dbReference type="Pfam" id="PF21694">
    <property type="entry name" value="DNA_pol3_delta_C"/>
    <property type="match status" value="1"/>
</dbReference>
<dbReference type="Gene3D" id="1.20.272.10">
    <property type="match status" value="1"/>
</dbReference>
<keyword evidence="12" id="KW-1185">Reference proteome</keyword>
<accession>K0B1M0</accession>
<dbReference type="InterPro" id="IPR027417">
    <property type="entry name" value="P-loop_NTPase"/>
</dbReference>
<name>K0B1M0_GOTA9</name>
<dbReference type="InterPro" id="IPR048466">
    <property type="entry name" value="DNA_pol3_delta-like_C"/>
</dbReference>
<keyword evidence="4 11" id="KW-0548">Nucleotidyltransferase</keyword>
<dbReference type="Pfam" id="PF06144">
    <property type="entry name" value="DNA_pol3_delta"/>
    <property type="match status" value="1"/>
</dbReference>
<evidence type="ECO:0000256" key="7">
    <source>
        <dbReference type="ARBA" id="ARBA00034754"/>
    </source>
</evidence>
<comment type="catalytic activity">
    <reaction evidence="8">
        <text>DNA(n) + a 2'-deoxyribonucleoside 5'-triphosphate = DNA(n+1) + diphosphate</text>
        <dbReference type="Rhea" id="RHEA:22508"/>
        <dbReference type="Rhea" id="RHEA-COMP:17339"/>
        <dbReference type="Rhea" id="RHEA-COMP:17340"/>
        <dbReference type="ChEBI" id="CHEBI:33019"/>
        <dbReference type="ChEBI" id="CHEBI:61560"/>
        <dbReference type="ChEBI" id="CHEBI:173112"/>
        <dbReference type="EC" id="2.7.7.7"/>
    </reaction>
</comment>
<dbReference type="SUPFAM" id="SSF48019">
    <property type="entry name" value="post-AAA+ oligomerization domain-like"/>
    <property type="match status" value="1"/>
</dbReference>
<dbReference type="PANTHER" id="PTHR34388">
    <property type="entry name" value="DNA POLYMERASE III SUBUNIT DELTA"/>
    <property type="match status" value="1"/>
</dbReference>
<dbReference type="GO" id="GO:0009360">
    <property type="term" value="C:DNA polymerase III complex"/>
    <property type="evidence" value="ECO:0007669"/>
    <property type="project" value="InterPro"/>
</dbReference>
<dbReference type="STRING" id="1128398.Curi_c18390"/>
<dbReference type="PANTHER" id="PTHR34388:SF1">
    <property type="entry name" value="DNA POLYMERASE III SUBUNIT DELTA"/>
    <property type="match status" value="1"/>
</dbReference>
<dbReference type="GO" id="GO:0003887">
    <property type="term" value="F:DNA-directed DNA polymerase activity"/>
    <property type="evidence" value="ECO:0007669"/>
    <property type="project" value="UniProtKB-KW"/>
</dbReference>
<dbReference type="KEGG" id="cad:Curi_c18390"/>
<dbReference type="NCBIfam" id="TIGR01128">
    <property type="entry name" value="holA"/>
    <property type="match status" value="1"/>
</dbReference>
<dbReference type="GO" id="GO:0006261">
    <property type="term" value="P:DNA-templated DNA replication"/>
    <property type="evidence" value="ECO:0007669"/>
    <property type="project" value="TreeGrafter"/>
</dbReference>
<keyword evidence="5" id="KW-0235">DNA replication</keyword>
<evidence type="ECO:0000313" key="12">
    <source>
        <dbReference type="Proteomes" id="UP000006094"/>
    </source>
</evidence>
<evidence type="ECO:0000256" key="4">
    <source>
        <dbReference type="ARBA" id="ARBA00022695"/>
    </source>
</evidence>
<dbReference type="InterPro" id="IPR010372">
    <property type="entry name" value="DNA_pol3_delta_N"/>
</dbReference>
<reference evidence="11 12" key="1">
    <citation type="journal article" date="2012" name="PLoS ONE">
        <title>The purine-utilizing bacterium Clostridium acidurici 9a: a genome-guided metabolic reconsideration.</title>
        <authorList>
            <person name="Hartwich K."/>
            <person name="Poehlein A."/>
            <person name="Daniel R."/>
        </authorList>
    </citation>
    <scope>NUCLEOTIDE SEQUENCE [LARGE SCALE GENOMIC DNA]</scope>
    <source>
        <strain evidence="12">ATCC 7906 / DSM 604 / BCRC 14475 / CIP 104303 / KCTC 5404 / NCIMB 10678 / 9a</strain>
    </source>
</reference>
<dbReference type="EMBL" id="CP003326">
    <property type="protein sequence ID" value="AFS78845.1"/>
    <property type="molecule type" value="Genomic_DNA"/>
</dbReference>
<dbReference type="eggNOG" id="COG1466">
    <property type="taxonomic scope" value="Bacteria"/>
</dbReference>
<comment type="similarity">
    <text evidence="7">Belongs to the DNA polymerase HolA subunit family.</text>
</comment>
<evidence type="ECO:0000256" key="1">
    <source>
        <dbReference type="ARBA" id="ARBA00012417"/>
    </source>
</evidence>
<dbReference type="SUPFAM" id="SSF52540">
    <property type="entry name" value="P-loop containing nucleoside triphosphate hydrolases"/>
    <property type="match status" value="1"/>
</dbReference>
<dbReference type="EC" id="2.7.7.7" evidence="1"/>
<evidence type="ECO:0000256" key="6">
    <source>
        <dbReference type="ARBA" id="ARBA00022932"/>
    </source>
</evidence>
<keyword evidence="3 11" id="KW-0808">Transferase</keyword>
<evidence type="ECO:0000256" key="2">
    <source>
        <dbReference type="ARBA" id="ARBA00017703"/>
    </source>
</evidence>
<evidence type="ECO:0000313" key="11">
    <source>
        <dbReference type="EMBL" id="AFS78845.1"/>
    </source>
</evidence>
<evidence type="ECO:0000256" key="8">
    <source>
        <dbReference type="ARBA" id="ARBA00049244"/>
    </source>
</evidence>
<dbReference type="GO" id="GO:0003677">
    <property type="term" value="F:DNA binding"/>
    <property type="evidence" value="ECO:0007669"/>
    <property type="project" value="InterPro"/>
</dbReference>
<dbReference type="InterPro" id="IPR005790">
    <property type="entry name" value="DNA_polIII_delta"/>
</dbReference>
<evidence type="ECO:0000259" key="9">
    <source>
        <dbReference type="Pfam" id="PF06144"/>
    </source>
</evidence>
<sequence length="353" mass="41026">MSYKEFLTDIEKKQLKRVYLLFGKEMYLKDIIISKIKQDYLDSSFETLNYIHIDGKKTTDDEIINACETLPFMSEKKIVVVEDLDIFKGKGKDESVERDERQVEELDKYILDMSESTCLIFICKEEKIDSRKKIVKNIKKSGLIVELDKLKGDELERWVSSQFKDHGKKILKNDILYFLNLSSYLEKSTNKTLYDLENEINKIISYIGSREEVTKKDVDSISSKSLENDIFKLVDFIGQKNTAMAISMFNEMTIGGEPIQKIMYMIVRQVRLLFMTKLLYEKGYSIGAIGQKINVYHNFIVQKLINQGRNFTTEELLNGLKKCISTDENIKTGKIDGKLGMEIFIVEFSQKLN</sequence>
<evidence type="ECO:0000256" key="5">
    <source>
        <dbReference type="ARBA" id="ARBA00022705"/>
    </source>
</evidence>
<dbReference type="OrthoDB" id="9775929at2"/>
<dbReference type="AlphaFoldDB" id="K0B1M0"/>
<dbReference type="RefSeq" id="WP_014967981.1">
    <property type="nucleotide sequence ID" value="NC_018664.1"/>
</dbReference>
<dbReference type="HOGENOM" id="CLU_044694_2_1_9"/>